<protein>
    <submittedName>
        <fullName evidence="3">Uncharacterized protein</fullName>
    </submittedName>
</protein>
<keyword evidence="2" id="KW-0812">Transmembrane</keyword>
<organism evidence="3 4">
    <name type="scientific">Carbonactinospora thermoautotrophica</name>
    <dbReference type="NCBI Taxonomy" id="1469144"/>
    <lineage>
        <taxon>Bacteria</taxon>
        <taxon>Bacillati</taxon>
        <taxon>Actinomycetota</taxon>
        <taxon>Actinomycetes</taxon>
        <taxon>Kitasatosporales</taxon>
        <taxon>Carbonactinosporaceae</taxon>
        <taxon>Carbonactinospora</taxon>
    </lineage>
</organism>
<gene>
    <name evidence="3" type="ORF">LI90_3797</name>
</gene>
<reference evidence="4" key="1">
    <citation type="submission" date="2015-04" db="EMBL/GenBank/DDBJ databases">
        <title>Physiological reanalysis, assessment of diazotrophy, and genome sequences of multiple isolates of Streptomyces thermoautotrophicus.</title>
        <authorList>
            <person name="MacKellar D.C."/>
            <person name="Lieber L."/>
            <person name="Norman J."/>
            <person name="Bolger A."/>
            <person name="Tobin C."/>
            <person name="Murray J.W."/>
            <person name="Chang R."/>
            <person name="Ford T."/>
            <person name="Nguyen P.Q."/>
            <person name="Woodward J."/>
            <person name="Permingeat H."/>
            <person name="Joshi N.S."/>
            <person name="Silver P.A."/>
            <person name="Usadel B."/>
            <person name="Rutherford A.W."/>
            <person name="Friesen M."/>
            <person name="Prell J."/>
        </authorList>
    </citation>
    <scope>NUCLEOTIDE SEQUENCE [LARGE SCALE GENOMIC DNA]</scope>
    <source>
        <strain evidence="4">H1</strain>
    </source>
</reference>
<evidence type="ECO:0000256" key="2">
    <source>
        <dbReference type="SAM" id="Phobius"/>
    </source>
</evidence>
<keyword evidence="4" id="KW-1185">Reference proteome</keyword>
<feature type="transmembrane region" description="Helical" evidence="2">
    <location>
        <begin position="195"/>
        <end position="214"/>
    </location>
</feature>
<name>A0A132MY03_9ACTN</name>
<feature type="compositionally biased region" description="Polar residues" evidence="1">
    <location>
        <begin position="1"/>
        <end position="13"/>
    </location>
</feature>
<dbReference type="RefSeq" id="WP_066889967.1">
    <property type="nucleotide sequence ID" value="NZ_LAXD01000001.1"/>
</dbReference>
<dbReference type="Proteomes" id="UP000070188">
    <property type="component" value="Unassembled WGS sequence"/>
</dbReference>
<comment type="caution">
    <text evidence="3">The sequence shown here is derived from an EMBL/GenBank/DDBJ whole genome shotgun (WGS) entry which is preliminary data.</text>
</comment>
<keyword evidence="2" id="KW-0472">Membrane</keyword>
<dbReference type="PATRIC" id="fig|1469144.10.peg.4070"/>
<accession>A0A132MY03</accession>
<dbReference type="STRING" id="1469144.LI90_3797"/>
<evidence type="ECO:0000313" key="3">
    <source>
        <dbReference type="EMBL" id="KWX02751.1"/>
    </source>
</evidence>
<keyword evidence="2" id="KW-1133">Transmembrane helix</keyword>
<evidence type="ECO:0000256" key="1">
    <source>
        <dbReference type="SAM" id="MobiDB-lite"/>
    </source>
</evidence>
<dbReference type="AlphaFoldDB" id="A0A132MY03"/>
<feature type="region of interest" description="Disordered" evidence="1">
    <location>
        <begin position="1"/>
        <end position="27"/>
    </location>
</feature>
<evidence type="ECO:0000313" key="4">
    <source>
        <dbReference type="Proteomes" id="UP000070188"/>
    </source>
</evidence>
<dbReference type="EMBL" id="LAXD01000001">
    <property type="protein sequence ID" value="KWX02751.1"/>
    <property type="molecule type" value="Genomic_DNA"/>
</dbReference>
<sequence>MTNTAQESTTPARSGSADHPTTPRGEVILTHPNRAGALVDLYEITTTRTYDNSRSSTHTAYRLVCRGCGHEQTRYDRGGYGHWKITDLSTAKREVARHAEQCGFLDPREHEQARLAGRLAEAIREARADHTHANTTAGLLLATFVPRTAGHPALRRRRQYAAEILTELREGPDPIGEARRVRETARITVRKYTTIRTAVALLALALALFGLAALTG</sequence>
<proteinExistence type="predicted"/>